<feature type="region of interest" description="Disordered" evidence="1">
    <location>
        <begin position="1"/>
        <end position="37"/>
    </location>
</feature>
<sequence>MPRPIPLVDRSRTDRAHADNLHGDRLPAGNAAANEPMCPDARGYIKARVEDALRESDTRMHIRDAPGLDLRSHDSRRRAASPQESNVPVARCYRSAAPV</sequence>
<proteinExistence type="predicted"/>
<name>A0AAV2NR50_9HYME</name>
<gene>
    <name evidence="2" type="ORF">LPLAT_LOCUS8129</name>
</gene>
<dbReference type="EMBL" id="OZ034826">
    <property type="protein sequence ID" value="CAL1682286.1"/>
    <property type="molecule type" value="Genomic_DNA"/>
</dbReference>
<dbReference type="AlphaFoldDB" id="A0AAV2NR50"/>
<evidence type="ECO:0000313" key="3">
    <source>
        <dbReference type="Proteomes" id="UP001497644"/>
    </source>
</evidence>
<reference evidence="2" key="1">
    <citation type="submission" date="2024-04" db="EMBL/GenBank/DDBJ databases">
        <authorList>
            <consortium name="Molecular Ecology Group"/>
        </authorList>
    </citation>
    <scope>NUCLEOTIDE SEQUENCE</scope>
</reference>
<feature type="region of interest" description="Disordered" evidence="1">
    <location>
        <begin position="57"/>
        <end position="99"/>
    </location>
</feature>
<feature type="compositionally biased region" description="Basic and acidic residues" evidence="1">
    <location>
        <begin position="9"/>
        <end position="25"/>
    </location>
</feature>
<accession>A0AAV2NR50</accession>
<evidence type="ECO:0000313" key="2">
    <source>
        <dbReference type="EMBL" id="CAL1682286.1"/>
    </source>
</evidence>
<keyword evidence="3" id="KW-1185">Reference proteome</keyword>
<protein>
    <submittedName>
        <fullName evidence="2">Uncharacterized protein</fullName>
    </submittedName>
</protein>
<organism evidence="2 3">
    <name type="scientific">Lasius platythorax</name>
    <dbReference type="NCBI Taxonomy" id="488582"/>
    <lineage>
        <taxon>Eukaryota</taxon>
        <taxon>Metazoa</taxon>
        <taxon>Ecdysozoa</taxon>
        <taxon>Arthropoda</taxon>
        <taxon>Hexapoda</taxon>
        <taxon>Insecta</taxon>
        <taxon>Pterygota</taxon>
        <taxon>Neoptera</taxon>
        <taxon>Endopterygota</taxon>
        <taxon>Hymenoptera</taxon>
        <taxon>Apocrita</taxon>
        <taxon>Aculeata</taxon>
        <taxon>Formicoidea</taxon>
        <taxon>Formicidae</taxon>
        <taxon>Formicinae</taxon>
        <taxon>Lasius</taxon>
        <taxon>Lasius</taxon>
    </lineage>
</organism>
<dbReference type="Proteomes" id="UP001497644">
    <property type="component" value="Chromosome 3"/>
</dbReference>
<evidence type="ECO:0000256" key="1">
    <source>
        <dbReference type="SAM" id="MobiDB-lite"/>
    </source>
</evidence>
<feature type="compositionally biased region" description="Basic and acidic residues" evidence="1">
    <location>
        <begin position="57"/>
        <end position="73"/>
    </location>
</feature>